<feature type="transmembrane region" description="Helical" evidence="9">
    <location>
        <begin position="292"/>
        <end position="310"/>
    </location>
</feature>
<feature type="transmembrane region" description="Helical" evidence="9">
    <location>
        <begin position="46"/>
        <end position="67"/>
    </location>
</feature>
<dbReference type="PANTHER" id="PTHR21716:SF53">
    <property type="entry name" value="PERMEASE PERM-RELATED"/>
    <property type="match status" value="1"/>
</dbReference>
<dbReference type="InterPro" id="IPR002549">
    <property type="entry name" value="AI-2E-like"/>
</dbReference>
<accession>D4LED2</accession>
<dbReference type="EMBL" id="FP929052">
    <property type="protein sequence ID" value="CBL17977.1"/>
    <property type="molecule type" value="Genomic_DNA"/>
</dbReference>
<dbReference type="PATRIC" id="fig|213810.4.peg.1839"/>
<evidence type="ECO:0000256" key="6">
    <source>
        <dbReference type="ARBA" id="ARBA00022989"/>
    </source>
</evidence>
<dbReference type="Proteomes" id="UP000007054">
    <property type="component" value="Chromosome"/>
</dbReference>
<comment type="subcellular location">
    <subcellularLocation>
        <location evidence="1">Cell membrane</location>
        <topology evidence="1">Multi-pass membrane protein</topology>
    </subcellularLocation>
</comment>
<dbReference type="STRING" id="213810.RUM_19390"/>
<dbReference type="KEGG" id="rch:RUM_19390"/>
<feature type="transmembrane region" description="Helical" evidence="9">
    <location>
        <begin position="261"/>
        <end position="286"/>
    </location>
</feature>
<organism evidence="10 11">
    <name type="scientific">Ruminococcus champanellensis (strain DSM 18848 / JCM 17042 / KCTC 15320 / 18P13)</name>
    <dbReference type="NCBI Taxonomy" id="213810"/>
    <lineage>
        <taxon>Bacteria</taxon>
        <taxon>Bacillati</taxon>
        <taxon>Bacillota</taxon>
        <taxon>Clostridia</taxon>
        <taxon>Eubacteriales</taxon>
        <taxon>Oscillospiraceae</taxon>
        <taxon>Ruminococcus</taxon>
    </lineage>
</organism>
<dbReference type="PANTHER" id="PTHR21716">
    <property type="entry name" value="TRANSMEMBRANE PROTEIN"/>
    <property type="match status" value="1"/>
</dbReference>
<dbReference type="GO" id="GO:0055085">
    <property type="term" value="P:transmembrane transport"/>
    <property type="evidence" value="ECO:0007669"/>
    <property type="project" value="TreeGrafter"/>
</dbReference>
<reference evidence="10" key="1">
    <citation type="submission" date="2010-03" db="EMBL/GenBank/DDBJ databases">
        <title>The genome sequence of Ruminococcus sp. 18P13.</title>
        <authorList>
            <consortium name="metaHIT consortium -- http://www.metahit.eu/"/>
            <person name="Pajon A."/>
            <person name="Turner K."/>
            <person name="Parkhill J."/>
            <person name="Bernalier A."/>
        </authorList>
    </citation>
    <scope>NUCLEOTIDE SEQUENCE [LARGE SCALE GENOMIC DNA]</scope>
    <source>
        <strain evidence="10">Type strain: 18P13</strain>
    </source>
</reference>
<evidence type="ECO:0000256" key="4">
    <source>
        <dbReference type="ARBA" id="ARBA00022475"/>
    </source>
</evidence>
<protein>
    <submittedName>
        <fullName evidence="10">Predicted permease</fullName>
    </submittedName>
</protein>
<feature type="transmembrane region" description="Helical" evidence="9">
    <location>
        <begin position="191"/>
        <end position="213"/>
    </location>
</feature>
<evidence type="ECO:0000256" key="9">
    <source>
        <dbReference type="SAM" id="Phobius"/>
    </source>
</evidence>
<evidence type="ECO:0000313" key="10">
    <source>
        <dbReference type="EMBL" id="CBL17977.1"/>
    </source>
</evidence>
<name>D4LED2_RUMC1</name>
<dbReference type="RefSeq" id="WP_015558883.1">
    <property type="nucleotide sequence ID" value="NC_021039.1"/>
</dbReference>
<keyword evidence="7 9" id="KW-0472">Membrane</keyword>
<evidence type="ECO:0000256" key="3">
    <source>
        <dbReference type="ARBA" id="ARBA00022448"/>
    </source>
</evidence>
<feature type="compositionally biased region" description="Basic and acidic residues" evidence="8">
    <location>
        <begin position="418"/>
        <end position="439"/>
    </location>
</feature>
<keyword evidence="3" id="KW-0813">Transport</keyword>
<feature type="transmembrane region" description="Helical" evidence="9">
    <location>
        <begin position="347"/>
        <end position="380"/>
    </location>
</feature>
<evidence type="ECO:0000313" key="11">
    <source>
        <dbReference type="Proteomes" id="UP000007054"/>
    </source>
</evidence>
<dbReference type="Pfam" id="PF01594">
    <property type="entry name" value="AI-2E_transport"/>
    <property type="match status" value="1"/>
</dbReference>
<feature type="transmembrane region" description="Helical" evidence="9">
    <location>
        <begin position="87"/>
        <end position="109"/>
    </location>
</feature>
<gene>
    <name evidence="10" type="ordered locus">RUM_19390</name>
</gene>
<keyword evidence="11" id="KW-1185">Reference proteome</keyword>
<dbReference type="GO" id="GO:0005886">
    <property type="term" value="C:plasma membrane"/>
    <property type="evidence" value="ECO:0007669"/>
    <property type="project" value="UniProtKB-SubCell"/>
</dbReference>
<evidence type="ECO:0000256" key="7">
    <source>
        <dbReference type="ARBA" id="ARBA00023136"/>
    </source>
</evidence>
<evidence type="ECO:0000256" key="1">
    <source>
        <dbReference type="ARBA" id="ARBA00004651"/>
    </source>
</evidence>
<comment type="similarity">
    <text evidence="2">Belongs to the autoinducer-2 exporter (AI-2E) (TC 2.A.86) family.</text>
</comment>
<keyword evidence="5 9" id="KW-0812">Transmembrane</keyword>
<feature type="transmembrane region" description="Helical" evidence="9">
    <location>
        <begin position="12"/>
        <end position="34"/>
    </location>
</feature>
<reference evidence="10" key="2">
    <citation type="submission" date="2010-03" db="EMBL/GenBank/DDBJ databases">
        <authorList>
            <person name="Pajon A."/>
        </authorList>
    </citation>
    <scope>NUCLEOTIDE SEQUENCE</scope>
    <source>
        <strain evidence="10">Type strain: 18P13</strain>
    </source>
</reference>
<evidence type="ECO:0000256" key="2">
    <source>
        <dbReference type="ARBA" id="ARBA00009773"/>
    </source>
</evidence>
<feature type="region of interest" description="Disordered" evidence="8">
    <location>
        <begin position="401"/>
        <end position="439"/>
    </location>
</feature>
<dbReference type="HOGENOM" id="CLU_031275_2_0_9"/>
<evidence type="ECO:0000256" key="8">
    <source>
        <dbReference type="SAM" id="MobiDB-lite"/>
    </source>
</evidence>
<dbReference type="GeneID" id="83156610"/>
<sequence length="439" mass="49607">MKFRFNSHYNTIAAYVVLVFAVCLALVAVVFRFSTLMEYVHRLFKVIAPITWGIVIAYLSTPLLTFFEKYLKKWINRKKEHNKLIRVISIFLCMSILILSIVGIVYAVIPEIISSMKNIFTLLPDYLNNLQQYLTNRFNSFIQDNPELGEKLTNSFSSMQDMLLGLADEYSPKLDSLLDKDGVVANVTSSAYAFLITLKDFCLGLFVSVYLLYSKELFLAQIKKVVHALFSKRHCEFIFRIASRTNYTFMHFFSGKAVDSLIIGMLCFIILTIMKMPYVLLISILVGVTNMLPFFGPIIGAVPSGLLILLSEPDRTLAFVIFIILLQQFDGNILGPKILGNSLGLSPFWIMFAIFLGGGMFNFLGMVAFVPLFAVLYAFFRDSVNQRLSKKHLPVGSEAYMSPGMITRENPKPVPAEKPADTKKQTEDKPHDTTDSKGN</sequence>
<keyword evidence="4" id="KW-1003">Cell membrane</keyword>
<proteinExistence type="inferred from homology"/>
<evidence type="ECO:0000256" key="5">
    <source>
        <dbReference type="ARBA" id="ARBA00022692"/>
    </source>
</evidence>
<feature type="transmembrane region" description="Helical" evidence="9">
    <location>
        <begin position="317"/>
        <end position="335"/>
    </location>
</feature>
<keyword evidence="6 9" id="KW-1133">Transmembrane helix</keyword>
<dbReference type="AlphaFoldDB" id="D4LED2"/>